<evidence type="ECO:0000256" key="1">
    <source>
        <dbReference type="SAM" id="Phobius"/>
    </source>
</evidence>
<sequence length="125" mass="14898">MIFSTYIKNGWGRDDKYNLTINRKRTMMSKNFFIALLFGFFYITFVVTADTVHDEAARATINAGISDPRENDDFVLRKIYRDLTTSLELLEQYAIMNHGIFLNENHPRMVEKRRNKFEFIRFGRK</sequence>
<proteinExistence type="predicted"/>
<keyword evidence="1" id="KW-0812">Transmembrane</keyword>
<feature type="transmembrane region" description="Helical" evidence="1">
    <location>
        <begin position="32"/>
        <end position="49"/>
    </location>
</feature>
<reference evidence="2" key="1">
    <citation type="submission" date="2014-07" db="EMBL/GenBank/DDBJ databases">
        <authorList>
            <person name="Martin A.A"/>
            <person name="De Silva N."/>
        </authorList>
    </citation>
    <scope>NUCLEOTIDE SEQUENCE</scope>
</reference>
<evidence type="ECO:0000313" key="2">
    <source>
        <dbReference type="Proteomes" id="UP000035680"/>
    </source>
</evidence>
<protein>
    <submittedName>
        <fullName evidence="3">FMRFamide-related neuropeptide</fullName>
    </submittedName>
</protein>
<name>A0A0K0EWV4_STRVS</name>
<dbReference type="AlphaFoldDB" id="A0A0K0EWV4"/>
<organism evidence="2 3">
    <name type="scientific">Strongyloides venezuelensis</name>
    <name type="common">Threadworm</name>
    <dbReference type="NCBI Taxonomy" id="75913"/>
    <lineage>
        <taxon>Eukaryota</taxon>
        <taxon>Metazoa</taxon>
        <taxon>Ecdysozoa</taxon>
        <taxon>Nematoda</taxon>
        <taxon>Chromadorea</taxon>
        <taxon>Rhabditida</taxon>
        <taxon>Tylenchina</taxon>
        <taxon>Panagrolaimomorpha</taxon>
        <taxon>Strongyloidoidea</taxon>
        <taxon>Strongyloididae</taxon>
        <taxon>Strongyloides</taxon>
    </lineage>
</organism>
<keyword evidence="1" id="KW-1133">Transmembrane helix</keyword>
<keyword evidence="2" id="KW-1185">Reference proteome</keyword>
<accession>A0A0K0EWV4</accession>
<reference evidence="3" key="2">
    <citation type="submission" date="2015-08" db="UniProtKB">
        <authorList>
            <consortium name="WormBaseParasite"/>
        </authorList>
    </citation>
    <scope>IDENTIFICATION</scope>
</reference>
<keyword evidence="1" id="KW-0472">Membrane</keyword>
<dbReference type="Proteomes" id="UP000035680">
    <property type="component" value="Unassembled WGS sequence"/>
</dbReference>
<dbReference type="WBParaSite" id="SVE_0100800.1">
    <property type="protein sequence ID" value="SVE_0100800.1"/>
    <property type="gene ID" value="SVE_0100800"/>
</dbReference>
<evidence type="ECO:0000313" key="3">
    <source>
        <dbReference type="WBParaSite" id="SVE_0100800.1"/>
    </source>
</evidence>